<accession>A0ABP5AIR8</accession>
<feature type="transmembrane region" description="Helical" evidence="6">
    <location>
        <begin position="159"/>
        <end position="181"/>
    </location>
</feature>
<feature type="transmembrane region" description="Helical" evidence="6">
    <location>
        <begin position="45"/>
        <end position="66"/>
    </location>
</feature>
<dbReference type="Proteomes" id="UP001501612">
    <property type="component" value="Unassembled WGS sequence"/>
</dbReference>
<keyword evidence="4 6" id="KW-0472">Membrane</keyword>
<evidence type="ECO:0000256" key="2">
    <source>
        <dbReference type="ARBA" id="ARBA00022692"/>
    </source>
</evidence>
<keyword evidence="2 6" id="KW-0812">Transmembrane</keyword>
<dbReference type="RefSeq" id="WP_425573165.1">
    <property type="nucleotide sequence ID" value="NZ_BAAAMY010000004.1"/>
</dbReference>
<evidence type="ECO:0000256" key="1">
    <source>
        <dbReference type="ARBA" id="ARBA00004141"/>
    </source>
</evidence>
<feature type="compositionally biased region" description="Basic and acidic residues" evidence="5">
    <location>
        <begin position="348"/>
        <end position="362"/>
    </location>
</feature>
<dbReference type="CDD" id="cd03386">
    <property type="entry name" value="PAP2_Aur1_like"/>
    <property type="match status" value="1"/>
</dbReference>
<dbReference type="PANTHER" id="PTHR31310">
    <property type="match status" value="1"/>
</dbReference>
<feature type="transmembrane region" description="Helical" evidence="6">
    <location>
        <begin position="252"/>
        <end position="273"/>
    </location>
</feature>
<name>A0ABP5AIR8_9ACTN</name>
<organism evidence="8 9">
    <name type="scientific">Nocardioides lentus</name>
    <dbReference type="NCBI Taxonomy" id="338077"/>
    <lineage>
        <taxon>Bacteria</taxon>
        <taxon>Bacillati</taxon>
        <taxon>Actinomycetota</taxon>
        <taxon>Actinomycetes</taxon>
        <taxon>Propionibacteriales</taxon>
        <taxon>Nocardioidaceae</taxon>
        <taxon>Nocardioides</taxon>
    </lineage>
</organism>
<feature type="domain" description="Inositolphosphotransferase Aur1/Ipt1" evidence="7">
    <location>
        <begin position="128"/>
        <end position="322"/>
    </location>
</feature>
<dbReference type="Pfam" id="PF14378">
    <property type="entry name" value="PAP2_3"/>
    <property type="match status" value="1"/>
</dbReference>
<sequence>MCRVYRRAYALLVGVAGGMLLLALFTANALGRSIVDPEGFLGPAWARGPLLILLALTLDMVPRALWYSKLDVRKMPGIVRERWRTHWTRDRLVLVVLGLVCFYVTYVSYRNLKSFLPEVLGTDYMFDRELHQIDQLLFFGNEPAIVLHSILGYEVVAQFLSLIYIWYLPLVPLAVTAWAIWSRNISFGYWFATSQVLAWTLGTASYYLLPTLGPGFEYSWLYTDLPQTPTTDLMQSLHYGRSTFLWNDVENAIQGVAGFASLHTAITLLWALMAQYTVRNRVVHWIFWVNFGITIVATLYFGWHYVADDIGGIMIALISFYLGGLASGQKFDRMGRSSHPTTTTSRIPVDDRAAEGDPAARA</sequence>
<evidence type="ECO:0000259" key="7">
    <source>
        <dbReference type="Pfam" id="PF14378"/>
    </source>
</evidence>
<evidence type="ECO:0000256" key="4">
    <source>
        <dbReference type="ARBA" id="ARBA00023136"/>
    </source>
</evidence>
<protein>
    <recommendedName>
        <fullName evidence="7">Inositolphosphotransferase Aur1/Ipt1 domain-containing protein</fullName>
    </recommendedName>
</protein>
<reference evidence="9" key="1">
    <citation type="journal article" date="2019" name="Int. J. Syst. Evol. Microbiol.">
        <title>The Global Catalogue of Microorganisms (GCM) 10K type strain sequencing project: providing services to taxonomists for standard genome sequencing and annotation.</title>
        <authorList>
            <consortium name="The Broad Institute Genomics Platform"/>
            <consortium name="The Broad Institute Genome Sequencing Center for Infectious Disease"/>
            <person name="Wu L."/>
            <person name="Ma J."/>
        </authorList>
    </citation>
    <scope>NUCLEOTIDE SEQUENCE [LARGE SCALE GENOMIC DNA]</scope>
    <source>
        <strain evidence="9">JCM 14046</strain>
    </source>
</reference>
<dbReference type="InterPro" id="IPR052185">
    <property type="entry name" value="IPC_Synthase-Related"/>
</dbReference>
<dbReference type="InterPro" id="IPR026841">
    <property type="entry name" value="Aur1/Ipt1"/>
</dbReference>
<evidence type="ECO:0000313" key="8">
    <source>
        <dbReference type="EMBL" id="GAA1914772.1"/>
    </source>
</evidence>
<gene>
    <name evidence="8" type="ORF">GCM10009737_15210</name>
</gene>
<evidence type="ECO:0000256" key="5">
    <source>
        <dbReference type="SAM" id="MobiDB-lite"/>
    </source>
</evidence>
<comment type="caution">
    <text evidence="8">The sequence shown here is derived from an EMBL/GenBank/DDBJ whole genome shotgun (WGS) entry which is preliminary data.</text>
</comment>
<comment type="subcellular location">
    <subcellularLocation>
        <location evidence="1">Membrane</location>
        <topology evidence="1">Multi-pass membrane protein</topology>
    </subcellularLocation>
</comment>
<feature type="transmembrane region" description="Helical" evidence="6">
    <location>
        <begin position="285"/>
        <end position="304"/>
    </location>
</feature>
<feature type="transmembrane region" description="Helical" evidence="6">
    <location>
        <begin position="92"/>
        <end position="109"/>
    </location>
</feature>
<evidence type="ECO:0000256" key="3">
    <source>
        <dbReference type="ARBA" id="ARBA00022989"/>
    </source>
</evidence>
<evidence type="ECO:0000313" key="9">
    <source>
        <dbReference type="Proteomes" id="UP001501612"/>
    </source>
</evidence>
<evidence type="ECO:0000256" key="6">
    <source>
        <dbReference type="SAM" id="Phobius"/>
    </source>
</evidence>
<dbReference type="PANTHER" id="PTHR31310:SF7">
    <property type="entry name" value="PA-PHOSPHATASE RELATED-FAMILY PROTEIN DDB_G0268928"/>
    <property type="match status" value="1"/>
</dbReference>
<dbReference type="EMBL" id="BAAAMY010000004">
    <property type="protein sequence ID" value="GAA1914772.1"/>
    <property type="molecule type" value="Genomic_DNA"/>
</dbReference>
<feature type="region of interest" description="Disordered" evidence="5">
    <location>
        <begin position="333"/>
        <end position="362"/>
    </location>
</feature>
<feature type="transmembrane region" description="Helical" evidence="6">
    <location>
        <begin position="310"/>
        <end position="328"/>
    </location>
</feature>
<keyword evidence="9" id="KW-1185">Reference proteome</keyword>
<proteinExistence type="predicted"/>
<feature type="transmembrane region" description="Helical" evidence="6">
    <location>
        <begin position="188"/>
        <end position="209"/>
    </location>
</feature>
<keyword evidence="3 6" id="KW-1133">Transmembrane helix</keyword>